<keyword evidence="3" id="KW-1003">Cell membrane</keyword>
<dbReference type="RefSeq" id="WP_065919674.1">
    <property type="nucleotide sequence ID" value="NZ_CP016793.1"/>
</dbReference>
<organism evidence="9 10">
    <name type="scientific">Lentzea guizhouensis</name>
    <dbReference type="NCBI Taxonomy" id="1586287"/>
    <lineage>
        <taxon>Bacteria</taxon>
        <taxon>Bacillati</taxon>
        <taxon>Actinomycetota</taxon>
        <taxon>Actinomycetes</taxon>
        <taxon>Pseudonocardiales</taxon>
        <taxon>Pseudonocardiaceae</taxon>
        <taxon>Lentzea</taxon>
    </lineage>
</organism>
<evidence type="ECO:0000256" key="2">
    <source>
        <dbReference type="ARBA" id="ARBA00022448"/>
    </source>
</evidence>
<dbReference type="SUPFAM" id="SSF161098">
    <property type="entry name" value="MetI-like"/>
    <property type="match status" value="1"/>
</dbReference>
<evidence type="ECO:0000256" key="3">
    <source>
        <dbReference type="ARBA" id="ARBA00022475"/>
    </source>
</evidence>
<name>A0A1B2HUH2_9PSEU</name>
<evidence type="ECO:0000256" key="6">
    <source>
        <dbReference type="ARBA" id="ARBA00023136"/>
    </source>
</evidence>
<dbReference type="Pfam" id="PF00528">
    <property type="entry name" value="BPD_transp_1"/>
    <property type="match status" value="1"/>
</dbReference>
<keyword evidence="5 7" id="KW-1133">Transmembrane helix</keyword>
<keyword evidence="6 7" id="KW-0472">Membrane</keyword>
<comment type="subcellular location">
    <subcellularLocation>
        <location evidence="1 7">Cell membrane</location>
        <topology evidence="1 7">Multi-pass membrane protein</topology>
    </subcellularLocation>
</comment>
<evidence type="ECO:0000313" key="10">
    <source>
        <dbReference type="Proteomes" id="UP000093053"/>
    </source>
</evidence>
<dbReference type="PANTHER" id="PTHR30151">
    <property type="entry name" value="ALKANE SULFONATE ABC TRANSPORTER-RELATED, MEMBRANE SUBUNIT"/>
    <property type="match status" value="1"/>
</dbReference>
<evidence type="ECO:0000259" key="8">
    <source>
        <dbReference type="PROSITE" id="PS50928"/>
    </source>
</evidence>
<dbReference type="InterPro" id="IPR000515">
    <property type="entry name" value="MetI-like"/>
</dbReference>
<evidence type="ECO:0000256" key="7">
    <source>
        <dbReference type="RuleBase" id="RU363032"/>
    </source>
</evidence>
<dbReference type="GO" id="GO:0055085">
    <property type="term" value="P:transmembrane transport"/>
    <property type="evidence" value="ECO:0007669"/>
    <property type="project" value="InterPro"/>
</dbReference>
<dbReference type="GO" id="GO:0005886">
    <property type="term" value="C:plasma membrane"/>
    <property type="evidence" value="ECO:0007669"/>
    <property type="project" value="UniProtKB-SubCell"/>
</dbReference>
<protein>
    <submittedName>
        <fullName evidence="9">ABC transporter permease</fullName>
    </submittedName>
</protein>
<accession>A0A1B2HUH2</accession>
<feature type="transmembrane region" description="Helical" evidence="7">
    <location>
        <begin position="55"/>
        <end position="78"/>
    </location>
</feature>
<reference evidence="9 10" key="1">
    <citation type="submission" date="2016-07" db="EMBL/GenBank/DDBJ databases">
        <title>Complete genome sequence of the Lentzea guizhouensis DHS C013.</title>
        <authorList>
            <person name="Cao C."/>
        </authorList>
    </citation>
    <scope>NUCLEOTIDE SEQUENCE [LARGE SCALE GENOMIC DNA]</scope>
    <source>
        <strain evidence="9 10">DHS C013</strain>
    </source>
</reference>
<keyword evidence="4 7" id="KW-0812">Transmembrane</keyword>
<feature type="domain" description="ABC transmembrane type-1" evidence="8">
    <location>
        <begin position="52"/>
        <end position="232"/>
    </location>
</feature>
<keyword evidence="10" id="KW-1185">Reference proteome</keyword>
<feature type="transmembrane region" description="Helical" evidence="7">
    <location>
        <begin position="90"/>
        <end position="112"/>
    </location>
</feature>
<feature type="transmembrane region" description="Helical" evidence="7">
    <location>
        <begin position="171"/>
        <end position="193"/>
    </location>
</feature>
<evidence type="ECO:0000256" key="1">
    <source>
        <dbReference type="ARBA" id="ARBA00004651"/>
    </source>
</evidence>
<dbReference type="Gene3D" id="1.10.3720.10">
    <property type="entry name" value="MetI-like"/>
    <property type="match status" value="1"/>
</dbReference>
<dbReference type="PROSITE" id="PS50928">
    <property type="entry name" value="ABC_TM1"/>
    <property type="match status" value="1"/>
</dbReference>
<evidence type="ECO:0000313" key="9">
    <source>
        <dbReference type="EMBL" id="ANZ41338.1"/>
    </source>
</evidence>
<feature type="transmembrane region" description="Helical" evidence="7">
    <location>
        <begin position="118"/>
        <end position="137"/>
    </location>
</feature>
<dbReference type="EMBL" id="CP016793">
    <property type="protein sequence ID" value="ANZ41338.1"/>
    <property type="molecule type" value="Genomic_DNA"/>
</dbReference>
<dbReference type="STRING" id="1586287.BBK82_40630"/>
<comment type="similarity">
    <text evidence="7">Belongs to the binding-protein-dependent transport system permease family.</text>
</comment>
<dbReference type="PANTHER" id="PTHR30151:SF20">
    <property type="entry name" value="ABC TRANSPORTER PERMEASE PROTEIN HI_0355-RELATED"/>
    <property type="match status" value="1"/>
</dbReference>
<dbReference type="AlphaFoldDB" id="A0A1B2HUH2"/>
<dbReference type="KEGG" id="led:BBK82_40630"/>
<dbReference type="InterPro" id="IPR035906">
    <property type="entry name" value="MetI-like_sf"/>
</dbReference>
<keyword evidence="2 7" id="KW-0813">Transport</keyword>
<evidence type="ECO:0000256" key="5">
    <source>
        <dbReference type="ARBA" id="ARBA00022989"/>
    </source>
</evidence>
<proteinExistence type="inferred from homology"/>
<dbReference type="OrthoDB" id="7274389at2"/>
<evidence type="ECO:0000256" key="4">
    <source>
        <dbReference type="ARBA" id="ARBA00022692"/>
    </source>
</evidence>
<dbReference type="Proteomes" id="UP000093053">
    <property type="component" value="Chromosome"/>
</dbReference>
<feature type="transmembrane region" description="Helical" evidence="7">
    <location>
        <begin position="213"/>
        <end position="235"/>
    </location>
</feature>
<gene>
    <name evidence="9" type="ORF">BBK82_40630</name>
</gene>
<sequence>MKVLLPLLGLTVVVGLWWLATIVFGVESFLVPSPADVVASFLEYPEHLLRQSLVTLWETVLGFLLSVVVGVPVALLIVGSKVLERMFYPLLVALNAVPKVAIAPIVVVWFGFGIESKVLMVVLVCVFPIVISTASGMKSTPHELVELLRSLDATRAQEFFKLRLMYALPQVFVGLKVAITLAVIGAVISEFIGAYEGLGYVITQSGASADTPLAFAAMALLAVMSIALFYGLAFIERKVLPWAEEHRR</sequence>
<dbReference type="CDD" id="cd06261">
    <property type="entry name" value="TM_PBP2"/>
    <property type="match status" value="1"/>
</dbReference>